<evidence type="ECO:0000313" key="14">
    <source>
        <dbReference type="Proteomes" id="UP000593565"/>
    </source>
</evidence>
<reference evidence="13 14" key="1">
    <citation type="submission" date="2020-02" db="EMBL/GenBank/DDBJ databases">
        <title>A chromosome-scale genome assembly of the black bullhead catfish (Ameiurus melas).</title>
        <authorList>
            <person name="Wen M."/>
            <person name="Zham M."/>
            <person name="Cabau C."/>
            <person name="Klopp C."/>
            <person name="Donnadieu C."/>
            <person name="Roques C."/>
            <person name="Bouchez O."/>
            <person name="Lampietro C."/>
            <person name="Jouanno E."/>
            <person name="Herpin A."/>
            <person name="Louis A."/>
            <person name="Berthelot C."/>
            <person name="Parey E."/>
            <person name="Roest-Crollius H."/>
            <person name="Braasch I."/>
            <person name="Postlethwait J."/>
            <person name="Robinson-Rechavi M."/>
            <person name="Echchiki A."/>
            <person name="Begum T."/>
            <person name="Montfort J."/>
            <person name="Schartl M."/>
            <person name="Bobe J."/>
            <person name="Guiguen Y."/>
        </authorList>
    </citation>
    <scope>NUCLEOTIDE SEQUENCE [LARGE SCALE GENOMIC DNA]</scope>
    <source>
        <strain evidence="13">M_S1</strain>
        <tissue evidence="13">Blood</tissue>
    </source>
</reference>
<evidence type="ECO:0000256" key="7">
    <source>
        <dbReference type="ARBA" id="ARBA00022786"/>
    </source>
</evidence>
<dbReference type="Pfam" id="PF05839">
    <property type="entry name" value="Apc13p"/>
    <property type="match status" value="1"/>
</dbReference>
<sequence>MTSPPISSLIGQRHDLLMRTLARRRAFAWARLDVEFYFYLDLQARRMDSEVQRDGRVLDLTDDAWREDRLPYEDVTIPLSELPEAEQDNGGSTESVKEQEMKWSDLALQSLHENTPSTGT</sequence>
<keyword evidence="7" id="KW-0833">Ubl conjugation pathway</keyword>
<evidence type="ECO:0000256" key="8">
    <source>
        <dbReference type="ARBA" id="ARBA00023242"/>
    </source>
</evidence>
<keyword evidence="8" id="KW-0539">Nucleus</keyword>
<comment type="function">
    <text evidence="11">Component of the anaphase promoting complex/cyclosome (APC/C), a cell cycle-regulated E3 ubiquitin ligase that controls progression through mitosis and the G1 phase of the cell cycle. The APC/C complex acts by mediating ubiquitination and subsequent degradation of target proteins: it mainly mediates the formation of 'Lys-11'-linked polyubiquitin chains and, to a lower extent, the formation of 'Lys-48'- and 'Lys-63'-linked polyubiquitin chains. The APC/C complex catalyzes assembly of branched 'Lys-11'-/'Lys-48'-linked branched ubiquitin chains on target proteins.</text>
</comment>
<evidence type="ECO:0000256" key="2">
    <source>
        <dbReference type="ARBA" id="ARBA00004906"/>
    </source>
</evidence>
<feature type="region of interest" description="Disordered" evidence="12">
    <location>
        <begin position="76"/>
        <end position="99"/>
    </location>
</feature>
<proteinExistence type="inferred from homology"/>
<evidence type="ECO:0000256" key="6">
    <source>
        <dbReference type="ARBA" id="ARBA00022776"/>
    </source>
</evidence>
<dbReference type="InterPro" id="IPR008401">
    <property type="entry name" value="Apc13"/>
</dbReference>
<evidence type="ECO:0000256" key="9">
    <source>
        <dbReference type="ARBA" id="ARBA00023306"/>
    </source>
</evidence>
<evidence type="ECO:0000256" key="4">
    <source>
        <dbReference type="ARBA" id="ARBA00013935"/>
    </source>
</evidence>
<dbReference type="PANTHER" id="PTHR28672">
    <property type="entry name" value="ANAPHASE-PROMOTING COMPLEX SUBUNIT 13"/>
    <property type="match status" value="1"/>
</dbReference>
<comment type="similarity">
    <text evidence="3">Belongs to the APC13 family.</text>
</comment>
<accession>A0A7J6A3J3</accession>
<evidence type="ECO:0000256" key="3">
    <source>
        <dbReference type="ARBA" id="ARBA00006940"/>
    </source>
</evidence>
<evidence type="ECO:0000313" key="13">
    <source>
        <dbReference type="EMBL" id="KAF4077435.1"/>
    </source>
</evidence>
<evidence type="ECO:0000256" key="5">
    <source>
        <dbReference type="ARBA" id="ARBA00022618"/>
    </source>
</evidence>
<keyword evidence="9" id="KW-0131">Cell cycle</keyword>
<protein>
    <recommendedName>
        <fullName evidence="4">Anaphase-promoting complex subunit 13</fullName>
    </recommendedName>
    <alternativeName>
        <fullName evidence="10">Cyclosome subunit 13</fullName>
    </alternativeName>
</protein>
<dbReference type="GO" id="GO:0051301">
    <property type="term" value="P:cell division"/>
    <property type="evidence" value="ECO:0007669"/>
    <property type="project" value="UniProtKB-KW"/>
</dbReference>
<dbReference type="EMBL" id="JAAGNN010000018">
    <property type="protein sequence ID" value="KAF4077435.1"/>
    <property type="molecule type" value="Genomic_DNA"/>
</dbReference>
<name>A0A7J6A3J3_AMEME</name>
<comment type="pathway">
    <text evidence="2">Protein modification; protein ubiquitination.</text>
</comment>
<evidence type="ECO:0000256" key="10">
    <source>
        <dbReference type="ARBA" id="ARBA00031338"/>
    </source>
</evidence>
<gene>
    <name evidence="13" type="ORF">AMELA_G00208090</name>
</gene>
<organism evidence="13 14">
    <name type="scientific">Ameiurus melas</name>
    <name type="common">Black bullhead</name>
    <name type="synonym">Silurus melas</name>
    <dbReference type="NCBI Taxonomy" id="219545"/>
    <lineage>
        <taxon>Eukaryota</taxon>
        <taxon>Metazoa</taxon>
        <taxon>Chordata</taxon>
        <taxon>Craniata</taxon>
        <taxon>Vertebrata</taxon>
        <taxon>Euteleostomi</taxon>
        <taxon>Actinopterygii</taxon>
        <taxon>Neopterygii</taxon>
        <taxon>Teleostei</taxon>
        <taxon>Ostariophysi</taxon>
        <taxon>Siluriformes</taxon>
        <taxon>Ictaluridae</taxon>
        <taxon>Ameiurus</taxon>
    </lineage>
</organism>
<keyword evidence="14" id="KW-1185">Reference proteome</keyword>
<comment type="subcellular location">
    <subcellularLocation>
        <location evidence="1">Nucleus</location>
    </subcellularLocation>
</comment>
<dbReference type="Proteomes" id="UP000593565">
    <property type="component" value="Unassembled WGS sequence"/>
</dbReference>
<evidence type="ECO:0000256" key="12">
    <source>
        <dbReference type="SAM" id="MobiDB-lite"/>
    </source>
</evidence>
<keyword evidence="6" id="KW-0498">Mitosis</keyword>
<dbReference type="AlphaFoldDB" id="A0A7J6A3J3"/>
<dbReference type="GO" id="GO:0070979">
    <property type="term" value="P:protein K11-linked ubiquitination"/>
    <property type="evidence" value="ECO:0007669"/>
    <property type="project" value="TreeGrafter"/>
</dbReference>
<evidence type="ECO:0000256" key="1">
    <source>
        <dbReference type="ARBA" id="ARBA00004123"/>
    </source>
</evidence>
<dbReference type="PANTHER" id="PTHR28672:SF1">
    <property type="entry name" value="ANAPHASE-PROMOTING COMPLEX SUBUNIT 13"/>
    <property type="match status" value="1"/>
</dbReference>
<dbReference type="GO" id="GO:0005680">
    <property type="term" value="C:anaphase-promoting complex"/>
    <property type="evidence" value="ECO:0007669"/>
    <property type="project" value="InterPro"/>
</dbReference>
<comment type="caution">
    <text evidence="13">The sequence shown here is derived from an EMBL/GenBank/DDBJ whole genome shotgun (WGS) entry which is preliminary data.</text>
</comment>
<keyword evidence="5" id="KW-0132">Cell division</keyword>
<evidence type="ECO:0000256" key="11">
    <source>
        <dbReference type="ARBA" id="ARBA00045696"/>
    </source>
</evidence>